<reference evidence="10" key="1">
    <citation type="submission" date="2022-06" db="EMBL/GenBank/DDBJ databases">
        <authorList>
            <person name="Berger JAMES D."/>
            <person name="Berger JAMES D."/>
        </authorList>
    </citation>
    <scope>NUCLEOTIDE SEQUENCE [LARGE SCALE GENOMIC DNA]</scope>
</reference>
<keyword evidence="8" id="KW-0539">Nucleus</keyword>
<evidence type="ECO:0000313" key="10">
    <source>
        <dbReference type="Proteomes" id="UP000050795"/>
    </source>
</evidence>
<accession>A0AA85KBC1</accession>
<evidence type="ECO:0000256" key="6">
    <source>
        <dbReference type="ARBA" id="ARBA00023002"/>
    </source>
</evidence>
<dbReference type="Pfam" id="PF13532">
    <property type="entry name" value="2OG-FeII_Oxy_2"/>
    <property type="match status" value="1"/>
</dbReference>
<dbReference type="WBParaSite" id="TREG1_75050.1">
    <property type="protein sequence ID" value="TREG1_75050.1"/>
    <property type="gene ID" value="TREG1_75050"/>
</dbReference>
<keyword evidence="10" id="KW-1185">Reference proteome</keyword>
<evidence type="ECO:0000256" key="7">
    <source>
        <dbReference type="ARBA" id="ARBA00023004"/>
    </source>
</evidence>
<sequence length="327" mass="37773">MVSTIPFIVKCCLIKSERHRPDAAAMLIHNFVTNPHSSTLLTQRLLYYRRQLESTAKMLILMITELMVMLSSLEDYRVASLPSKFFYIPNFINEEEEKDLLKHIYASPLPKWVALRDRRLQNWGGIPHVKGMLVEKIPQWLQVYVNRVSALNLFHENKANHALVNEYECGQGILPHHDGPLYYPVVATINLNSYGVLDFYTPLDRDTDQMEQSTLLEDRYIGSVYLERCSLNIVSEELYTHYMHGIAQRETDLLIQWESNSMSSVKTVDNTAVIHNWSASNLNVIDDDDDGDSQSQLLRQRGKRVSVTIRYVPNVSKLSVKDLLFKK</sequence>
<keyword evidence="7" id="KW-0408">Iron</keyword>
<dbReference type="InterPro" id="IPR032862">
    <property type="entry name" value="ALKBH6"/>
</dbReference>
<keyword evidence="5" id="KW-0223">Dioxygenase</keyword>
<keyword evidence="4" id="KW-0479">Metal-binding</keyword>
<dbReference type="SUPFAM" id="SSF51197">
    <property type="entry name" value="Clavaminate synthase-like"/>
    <property type="match status" value="1"/>
</dbReference>
<evidence type="ECO:0000313" key="11">
    <source>
        <dbReference type="WBParaSite" id="TREG1_75050.1"/>
    </source>
</evidence>
<dbReference type="PROSITE" id="PS51471">
    <property type="entry name" value="FE2OG_OXY"/>
    <property type="match status" value="1"/>
</dbReference>
<comment type="similarity">
    <text evidence="3">Belongs to the alkB family.</text>
</comment>
<organism evidence="10 11">
    <name type="scientific">Trichobilharzia regenti</name>
    <name type="common">Nasal bird schistosome</name>
    <dbReference type="NCBI Taxonomy" id="157069"/>
    <lineage>
        <taxon>Eukaryota</taxon>
        <taxon>Metazoa</taxon>
        <taxon>Spiralia</taxon>
        <taxon>Lophotrochozoa</taxon>
        <taxon>Platyhelminthes</taxon>
        <taxon>Trematoda</taxon>
        <taxon>Digenea</taxon>
        <taxon>Strigeidida</taxon>
        <taxon>Schistosomatoidea</taxon>
        <taxon>Schistosomatidae</taxon>
        <taxon>Trichobilharzia</taxon>
    </lineage>
</organism>
<name>A0AA85KBC1_TRIRE</name>
<evidence type="ECO:0000256" key="1">
    <source>
        <dbReference type="ARBA" id="ARBA00001954"/>
    </source>
</evidence>
<evidence type="ECO:0000259" key="9">
    <source>
        <dbReference type="PROSITE" id="PS51471"/>
    </source>
</evidence>
<dbReference type="InterPro" id="IPR027450">
    <property type="entry name" value="AlkB-like"/>
</dbReference>
<evidence type="ECO:0000256" key="2">
    <source>
        <dbReference type="ARBA" id="ARBA00004123"/>
    </source>
</evidence>
<evidence type="ECO:0000256" key="5">
    <source>
        <dbReference type="ARBA" id="ARBA00022964"/>
    </source>
</evidence>
<dbReference type="AlphaFoldDB" id="A0AA85KBC1"/>
<evidence type="ECO:0000256" key="3">
    <source>
        <dbReference type="ARBA" id="ARBA00007879"/>
    </source>
</evidence>
<keyword evidence="6" id="KW-0560">Oxidoreductase</keyword>
<comment type="subcellular location">
    <subcellularLocation>
        <location evidence="2">Nucleus</location>
    </subcellularLocation>
</comment>
<reference evidence="11" key="2">
    <citation type="submission" date="2023-11" db="UniProtKB">
        <authorList>
            <consortium name="WormBaseParasite"/>
        </authorList>
    </citation>
    <scope>IDENTIFICATION</scope>
</reference>
<feature type="domain" description="Fe2OG dioxygenase" evidence="9">
    <location>
        <begin position="158"/>
        <end position="313"/>
    </location>
</feature>
<dbReference type="InterPro" id="IPR005123">
    <property type="entry name" value="Oxoglu/Fe-dep_dioxygenase_dom"/>
</dbReference>
<dbReference type="GO" id="GO:0046872">
    <property type="term" value="F:metal ion binding"/>
    <property type="evidence" value="ECO:0007669"/>
    <property type="project" value="UniProtKB-KW"/>
</dbReference>
<dbReference type="Proteomes" id="UP000050795">
    <property type="component" value="Unassembled WGS sequence"/>
</dbReference>
<dbReference type="Gene3D" id="2.60.120.590">
    <property type="entry name" value="Alpha-ketoglutarate-dependent dioxygenase AlkB-like"/>
    <property type="match status" value="1"/>
</dbReference>
<dbReference type="PANTHER" id="PTHR46030:SF1">
    <property type="entry name" value="ALPHA-KETOGLUTARATE-DEPENDENT DIOXYGENASE ALKB HOMOLOG 6"/>
    <property type="match status" value="1"/>
</dbReference>
<evidence type="ECO:0000256" key="8">
    <source>
        <dbReference type="ARBA" id="ARBA00023242"/>
    </source>
</evidence>
<dbReference type="PANTHER" id="PTHR46030">
    <property type="entry name" value="ALPHA-KETOGLUTARATE-DEPENDENT DIOXYGENASE ALKB HOMOLOG 6"/>
    <property type="match status" value="1"/>
</dbReference>
<protein>
    <recommendedName>
        <fullName evidence="9">Fe2OG dioxygenase domain-containing protein</fullName>
    </recommendedName>
</protein>
<evidence type="ECO:0000256" key="4">
    <source>
        <dbReference type="ARBA" id="ARBA00022723"/>
    </source>
</evidence>
<dbReference type="GO" id="GO:0051213">
    <property type="term" value="F:dioxygenase activity"/>
    <property type="evidence" value="ECO:0007669"/>
    <property type="project" value="UniProtKB-KW"/>
</dbReference>
<dbReference type="GO" id="GO:0005634">
    <property type="term" value="C:nucleus"/>
    <property type="evidence" value="ECO:0007669"/>
    <property type="project" value="UniProtKB-SubCell"/>
</dbReference>
<comment type="cofactor">
    <cofactor evidence="1">
        <name>Fe(2+)</name>
        <dbReference type="ChEBI" id="CHEBI:29033"/>
    </cofactor>
</comment>
<proteinExistence type="inferred from homology"/>
<dbReference type="InterPro" id="IPR037151">
    <property type="entry name" value="AlkB-like_sf"/>
</dbReference>